<keyword evidence="3" id="KW-1185">Reference proteome</keyword>
<accession>A0ABS8DZH6</accession>
<organism evidence="2 3">
    <name type="scientific">Streptomyces flavotricini</name>
    <dbReference type="NCBI Taxonomy" id="66888"/>
    <lineage>
        <taxon>Bacteria</taxon>
        <taxon>Bacillati</taxon>
        <taxon>Actinomycetota</taxon>
        <taxon>Actinomycetes</taxon>
        <taxon>Kitasatosporales</taxon>
        <taxon>Streptomycetaceae</taxon>
        <taxon>Streptomyces</taxon>
    </lineage>
</organism>
<proteinExistence type="predicted"/>
<feature type="compositionally biased region" description="Gly residues" evidence="1">
    <location>
        <begin position="1"/>
        <end position="11"/>
    </location>
</feature>
<gene>
    <name evidence="2" type="ORF">K7B10_04820</name>
</gene>
<feature type="region of interest" description="Disordered" evidence="1">
    <location>
        <begin position="1"/>
        <end position="104"/>
    </location>
</feature>
<comment type="caution">
    <text evidence="2">The sequence shown here is derived from an EMBL/GenBank/DDBJ whole genome shotgun (WGS) entry which is preliminary data.</text>
</comment>
<protein>
    <submittedName>
        <fullName evidence="2">Uncharacterized protein</fullName>
    </submittedName>
</protein>
<reference evidence="2 3" key="1">
    <citation type="submission" date="2021-08" db="EMBL/GenBank/DDBJ databases">
        <title>Genomic Architecture of Streptomyces flavotricini NGL1 and Streptomyces erythrochromogenes HMS4 With Differential Plant Beneficial attributes and laccase production capabilities.</title>
        <authorList>
            <person name="Salwan R."/>
            <person name="Kaur R."/>
            <person name="Sharma V."/>
        </authorList>
    </citation>
    <scope>NUCLEOTIDE SEQUENCE [LARGE SCALE GENOMIC DNA]</scope>
    <source>
        <strain evidence="2 3">NGL1</strain>
    </source>
</reference>
<evidence type="ECO:0000313" key="3">
    <source>
        <dbReference type="Proteomes" id="UP001520654"/>
    </source>
</evidence>
<sequence>MGSTVAGGGGTRRAHGAGSPNPALGGPGVPGGDIAPNTGLPTPGSGGPGGGNPGNLYGAGGGGGSSFAAPSATDVSLLRGMNHGNGKGGSRSGPSRPAPAEPWP</sequence>
<evidence type="ECO:0000313" key="2">
    <source>
        <dbReference type="EMBL" id="MCC0094123.1"/>
    </source>
</evidence>
<dbReference type="Proteomes" id="UP001520654">
    <property type="component" value="Unassembled WGS sequence"/>
</dbReference>
<evidence type="ECO:0000256" key="1">
    <source>
        <dbReference type="SAM" id="MobiDB-lite"/>
    </source>
</evidence>
<dbReference type="RefSeq" id="WP_229334707.1">
    <property type="nucleotide sequence ID" value="NZ_JAINUL010000001.1"/>
</dbReference>
<dbReference type="EMBL" id="JAINUL010000001">
    <property type="protein sequence ID" value="MCC0094123.1"/>
    <property type="molecule type" value="Genomic_DNA"/>
</dbReference>
<feature type="compositionally biased region" description="Gly residues" evidence="1">
    <location>
        <begin position="44"/>
        <end position="65"/>
    </location>
</feature>
<name>A0ABS8DZH6_9ACTN</name>